<evidence type="ECO:0000313" key="1">
    <source>
        <dbReference type="EMBL" id="CAI3991643.1"/>
    </source>
</evidence>
<gene>
    <name evidence="1" type="ORF">C1SCF055_LOCUS18533</name>
</gene>
<keyword evidence="3" id="KW-1185">Reference proteome</keyword>
<reference evidence="2" key="2">
    <citation type="submission" date="2024-04" db="EMBL/GenBank/DDBJ databases">
        <authorList>
            <person name="Chen Y."/>
            <person name="Shah S."/>
            <person name="Dougan E. K."/>
            <person name="Thang M."/>
            <person name="Chan C."/>
        </authorList>
    </citation>
    <scope>NUCLEOTIDE SEQUENCE [LARGE SCALE GENOMIC DNA]</scope>
</reference>
<sequence length="124" mass="13983">MSVVAHQGVKEVNVTPPDSARADFQLDPEKFRFSEDEIPLKCQRNAEEFPNACIGDFGVQNLDRTWKKHGMKMALYVYSTYTPEDGKIHEMGEAKFRYMESVDLGGGFRVCTAKIKFTQGNALA</sequence>
<organism evidence="1">
    <name type="scientific">Cladocopium goreaui</name>
    <dbReference type="NCBI Taxonomy" id="2562237"/>
    <lineage>
        <taxon>Eukaryota</taxon>
        <taxon>Sar</taxon>
        <taxon>Alveolata</taxon>
        <taxon>Dinophyceae</taxon>
        <taxon>Suessiales</taxon>
        <taxon>Symbiodiniaceae</taxon>
        <taxon>Cladocopium</taxon>
    </lineage>
</organism>
<protein>
    <submittedName>
        <fullName evidence="1">Uncharacterized protein</fullName>
    </submittedName>
</protein>
<name>A0A9P1CJ58_9DINO</name>
<dbReference type="EMBL" id="CAMXCT020001613">
    <property type="protein sequence ID" value="CAL1145018.1"/>
    <property type="molecule type" value="Genomic_DNA"/>
</dbReference>
<dbReference type="EMBL" id="CAMXCT030001613">
    <property type="protein sequence ID" value="CAL4778955.1"/>
    <property type="molecule type" value="Genomic_DNA"/>
</dbReference>
<accession>A0A9P1CJ58</accession>
<comment type="caution">
    <text evidence="1">The sequence shown here is derived from an EMBL/GenBank/DDBJ whole genome shotgun (WGS) entry which is preliminary data.</text>
</comment>
<dbReference type="Proteomes" id="UP001152797">
    <property type="component" value="Unassembled WGS sequence"/>
</dbReference>
<evidence type="ECO:0000313" key="3">
    <source>
        <dbReference type="Proteomes" id="UP001152797"/>
    </source>
</evidence>
<dbReference type="EMBL" id="CAMXCT010001613">
    <property type="protein sequence ID" value="CAI3991643.1"/>
    <property type="molecule type" value="Genomic_DNA"/>
</dbReference>
<proteinExistence type="predicted"/>
<reference evidence="1" key="1">
    <citation type="submission" date="2022-10" db="EMBL/GenBank/DDBJ databases">
        <authorList>
            <person name="Chen Y."/>
            <person name="Dougan E. K."/>
            <person name="Chan C."/>
            <person name="Rhodes N."/>
            <person name="Thang M."/>
        </authorList>
    </citation>
    <scope>NUCLEOTIDE SEQUENCE</scope>
</reference>
<dbReference type="AlphaFoldDB" id="A0A9P1CJ58"/>
<evidence type="ECO:0000313" key="2">
    <source>
        <dbReference type="EMBL" id="CAL1145018.1"/>
    </source>
</evidence>